<keyword evidence="1" id="KW-0472">Membrane</keyword>
<accession>A0A8S4AVI9</accession>
<evidence type="ECO:0000256" key="1">
    <source>
        <dbReference type="SAM" id="Phobius"/>
    </source>
</evidence>
<keyword evidence="1" id="KW-1133">Transmembrane helix</keyword>
<feature type="transmembrane region" description="Helical" evidence="1">
    <location>
        <begin position="124"/>
        <end position="148"/>
    </location>
</feature>
<name>A0A8S4AVI9_9TELE</name>
<gene>
    <name evidence="2" type="ORF">MMEN_LOCUS8940</name>
</gene>
<proteinExistence type="predicted"/>
<feature type="transmembrane region" description="Helical" evidence="1">
    <location>
        <begin position="88"/>
        <end position="112"/>
    </location>
</feature>
<dbReference type="Proteomes" id="UP000677803">
    <property type="component" value="Unassembled WGS sequence"/>
</dbReference>
<evidence type="ECO:0000313" key="3">
    <source>
        <dbReference type="Proteomes" id="UP000677803"/>
    </source>
</evidence>
<dbReference type="AlphaFoldDB" id="A0A8S4AVI9"/>
<sequence>MKRLMQRCKWMVVLGVWMERIIENVRMQINRQIRERDRPTQINLKIERTLLIMASFPTSSPSNPPQNPRINSSYQCSLNNTTKPRNHLWMACFTMILGTTSNLIALGILFNSRGKFRRQSKATFLRLTVTLLLVDLGGHVILGAFAFYQTYGKPSDAFCDIFGASACNPRRCRHN</sequence>
<comment type="caution">
    <text evidence="2">The sequence shown here is derived from an EMBL/GenBank/DDBJ whole genome shotgun (WGS) entry which is preliminary data.</text>
</comment>
<keyword evidence="1" id="KW-0812">Transmembrane</keyword>
<keyword evidence="3" id="KW-1185">Reference proteome</keyword>
<dbReference type="EMBL" id="CAJRST010008890">
    <property type="protein sequence ID" value="CAG5897893.1"/>
    <property type="molecule type" value="Genomic_DNA"/>
</dbReference>
<protein>
    <submittedName>
        <fullName evidence="2">(Atlantic silverside) hypothetical protein</fullName>
    </submittedName>
</protein>
<organism evidence="2 3">
    <name type="scientific">Menidia menidia</name>
    <name type="common">Atlantic silverside</name>
    <dbReference type="NCBI Taxonomy" id="238744"/>
    <lineage>
        <taxon>Eukaryota</taxon>
        <taxon>Metazoa</taxon>
        <taxon>Chordata</taxon>
        <taxon>Craniata</taxon>
        <taxon>Vertebrata</taxon>
        <taxon>Euteleostomi</taxon>
        <taxon>Actinopterygii</taxon>
        <taxon>Neopterygii</taxon>
        <taxon>Teleostei</taxon>
        <taxon>Neoteleostei</taxon>
        <taxon>Acanthomorphata</taxon>
        <taxon>Ovalentaria</taxon>
        <taxon>Atherinomorphae</taxon>
        <taxon>Atheriniformes</taxon>
        <taxon>Atherinopsidae</taxon>
        <taxon>Menidiinae</taxon>
        <taxon>Menidia</taxon>
    </lineage>
</organism>
<evidence type="ECO:0000313" key="2">
    <source>
        <dbReference type="EMBL" id="CAG5897893.1"/>
    </source>
</evidence>
<reference evidence="2" key="1">
    <citation type="submission" date="2021-05" db="EMBL/GenBank/DDBJ databases">
        <authorList>
            <person name="Tigano A."/>
        </authorList>
    </citation>
    <scope>NUCLEOTIDE SEQUENCE</scope>
</reference>